<evidence type="ECO:0000313" key="2">
    <source>
        <dbReference type="EMBL" id="OIU69749.1"/>
    </source>
</evidence>
<keyword evidence="3" id="KW-1185">Reference proteome</keyword>
<protein>
    <submittedName>
        <fullName evidence="2">Transposase</fullName>
    </submittedName>
</protein>
<dbReference type="RefSeq" id="WP_071619853.1">
    <property type="nucleotide sequence ID" value="NZ_MINN01000117.1"/>
</dbReference>
<dbReference type="InterPro" id="IPR036515">
    <property type="entry name" value="Transposase_17_sf"/>
</dbReference>
<dbReference type="Gene3D" id="3.30.70.1290">
    <property type="entry name" value="Transposase IS200-like"/>
    <property type="match status" value="1"/>
</dbReference>
<dbReference type="SUPFAM" id="SSF143422">
    <property type="entry name" value="Transposase IS200-like"/>
    <property type="match status" value="1"/>
</dbReference>
<dbReference type="PANTHER" id="PTHR34322">
    <property type="entry name" value="TRANSPOSASE, Y1_TNP DOMAIN-CONTAINING"/>
    <property type="match status" value="1"/>
</dbReference>
<name>A0A1J6VWW0_9BACI</name>
<gene>
    <name evidence="2" type="ORF">BHE18_02200</name>
</gene>
<dbReference type="OrthoDB" id="9788881at2"/>
<reference evidence="2 3" key="1">
    <citation type="submission" date="2016-09" db="EMBL/GenBank/DDBJ databases">
        <title>Bacillus aquimaris SAMM genome sequence reveals colonization and biosurfactant production capacities.</title>
        <authorList>
            <person name="Waghmode S.R."/>
            <person name="Suryavanshi M.V."/>
        </authorList>
    </citation>
    <scope>NUCLEOTIDE SEQUENCE [LARGE SCALE GENOMIC DNA]</scope>
    <source>
        <strain evidence="2 3">SAMM</strain>
    </source>
</reference>
<dbReference type="SMART" id="SM01321">
    <property type="entry name" value="Y1_Tnp"/>
    <property type="match status" value="1"/>
</dbReference>
<dbReference type="Pfam" id="PF01797">
    <property type="entry name" value="Y1_Tnp"/>
    <property type="match status" value="1"/>
</dbReference>
<dbReference type="Proteomes" id="UP000182062">
    <property type="component" value="Unassembled WGS sequence"/>
</dbReference>
<sequence length="252" mass="29616">MPRTKRRKSGTGIYHIMLRGINKQMIFEGDEDKGAFLKRLKKYKDICDYELYGYCLMDNHVHLLMKENGESISDCLQRISSSYVYWYNNKYERCGHLFQERFKSETIETEMSFKKVLRYIHQNPLKAGLAANIYESKWTSFHEYLKKETFIDTQAPLLLFSPNLQNSKSLFQEYMQQQNDDQFLEESYISRRTDAEVLKLLSLAGVPSISMLQQLDKSTRNQIIKEMKEIEGVSIRQLSRITGVSKSVIARV</sequence>
<dbReference type="AlphaFoldDB" id="A0A1J6VWW0"/>
<dbReference type="GO" id="GO:0006313">
    <property type="term" value="P:DNA transposition"/>
    <property type="evidence" value="ECO:0007669"/>
    <property type="project" value="InterPro"/>
</dbReference>
<organism evidence="2 3">
    <name type="scientific">Rossellomorea aquimaris</name>
    <dbReference type="NCBI Taxonomy" id="189382"/>
    <lineage>
        <taxon>Bacteria</taxon>
        <taxon>Bacillati</taxon>
        <taxon>Bacillota</taxon>
        <taxon>Bacilli</taxon>
        <taxon>Bacillales</taxon>
        <taxon>Bacillaceae</taxon>
        <taxon>Rossellomorea</taxon>
    </lineage>
</organism>
<proteinExistence type="predicted"/>
<evidence type="ECO:0000313" key="3">
    <source>
        <dbReference type="Proteomes" id="UP000182062"/>
    </source>
</evidence>
<dbReference type="EMBL" id="MINN01000117">
    <property type="protein sequence ID" value="OIU69749.1"/>
    <property type="molecule type" value="Genomic_DNA"/>
</dbReference>
<dbReference type="InterPro" id="IPR002686">
    <property type="entry name" value="Transposase_17"/>
</dbReference>
<dbReference type="PANTHER" id="PTHR34322:SF2">
    <property type="entry name" value="TRANSPOSASE IS200-LIKE DOMAIN-CONTAINING PROTEIN"/>
    <property type="match status" value="1"/>
</dbReference>
<accession>A0A1J6VWW0</accession>
<dbReference type="GO" id="GO:0003677">
    <property type="term" value="F:DNA binding"/>
    <property type="evidence" value="ECO:0007669"/>
    <property type="project" value="InterPro"/>
</dbReference>
<comment type="caution">
    <text evidence="2">The sequence shown here is derived from an EMBL/GenBank/DDBJ whole genome shotgun (WGS) entry which is preliminary data.</text>
</comment>
<dbReference type="GO" id="GO:0004803">
    <property type="term" value="F:transposase activity"/>
    <property type="evidence" value="ECO:0007669"/>
    <property type="project" value="InterPro"/>
</dbReference>
<feature type="domain" description="Transposase IS200-like" evidence="1">
    <location>
        <begin position="9"/>
        <end position="123"/>
    </location>
</feature>
<evidence type="ECO:0000259" key="1">
    <source>
        <dbReference type="SMART" id="SM01321"/>
    </source>
</evidence>